<evidence type="ECO:0000256" key="4">
    <source>
        <dbReference type="PROSITE-ProRule" id="PRU00473"/>
    </source>
</evidence>
<keyword evidence="7" id="KW-1185">Reference proteome</keyword>
<evidence type="ECO:0000256" key="1">
    <source>
        <dbReference type="ARBA" id="ARBA00004442"/>
    </source>
</evidence>
<dbReference type="InterPro" id="IPR011659">
    <property type="entry name" value="WD40"/>
</dbReference>
<protein>
    <submittedName>
        <fullName evidence="6">OmpA family protein</fullName>
    </submittedName>
</protein>
<evidence type="ECO:0000259" key="5">
    <source>
        <dbReference type="PROSITE" id="PS51123"/>
    </source>
</evidence>
<gene>
    <name evidence="6" type="ORF">QM524_09290</name>
</gene>
<evidence type="ECO:0000256" key="3">
    <source>
        <dbReference type="ARBA" id="ARBA00023237"/>
    </source>
</evidence>
<comment type="subcellular location">
    <subcellularLocation>
        <location evidence="1">Cell outer membrane</location>
    </subcellularLocation>
</comment>
<dbReference type="Gene3D" id="3.30.1330.60">
    <property type="entry name" value="OmpA-like domain"/>
    <property type="match status" value="1"/>
</dbReference>
<dbReference type="CDD" id="cd15482">
    <property type="entry name" value="Sialidase_non-viral"/>
    <property type="match status" value="1"/>
</dbReference>
<dbReference type="Proteomes" id="UP001236507">
    <property type="component" value="Unassembled WGS sequence"/>
</dbReference>
<dbReference type="EMBL" id="JASHIF010000008">
    <property type="protein sequence ID" value="MDI9859401.1"/>
    <property type="molecule type" value="Genomic_DNA"/>
</dbReference>
<name>A0ABT6Y7A1_9BACT</name>
<dbReference type="PRINTS" id="PR01023">
    <property type="entry name" value="NAFLGMOTY"/>
</dbReference>
<dbReference type="InterPro" id="IPR050330">
    <property type="entry name" value="Bact_OuterMem_StrucFunc"/>
</dbReference>
<keyword evidence="2 4" id="KW-0472">Membrane</keyword>
<dbReference type="Pfam" id="PF00691">
    <property type="entry name" value="OmpA"/>
    <property type="match status" value="1"/>
</dbReference>
<dbReference type="PROSITE" id="PS51123">
    <property type="entry name" value="OMPA_2"/>
    <property type="match status" value="1"/>
</dbReference>
<dbReference type="SUPFAM" id="SSF103088">
    <property type="entry name" value="OmpA-like"/>
    <property type="match status" value="1"/>
</dbReference>
<feature type="domain" description="OmpA-like" evidence="5">
    <location>
        <begin position="545"/>
        <end position="659"/>
    </location>
</feature>
<dbReference type="RefSeq" id="WP_283344355.1">
    <property type="nucleotide sequence ID" value="NZ_JASHIF010000008.1"/>
</dbReference>
<dbReference type="InterPro" id="IPR006665">
    <property type="entry name" value="OmpA-like"/>
</dbReference>
<comment type="caution">
    <text evidence="6">The sequence shown here is derived from an EMBL/GenBank/DDBJ whole genome shotgun (WGS) entry which is preliminary data.</text>
</comment>
<dbReference type="PANTHER" id="PTHR30329">
    <property type="entry name" value="STATOR ELEMENT OF FLAGELLAR MOTOR COMPLEX"/>
    <property type="match status" value="1"/>
</dbReference>
<dbReference type="InterPro" id="IPR006664">
    <property type="entry name" value="OMP_bac"/>
</dbReference>
<proteinExistence type="predicted"/>
<organism evidence="6 7">
    <name type="scientific">Flectobacillus roseus</name>
    <dbReference type="NCBI Taxonomy" id="502259"/>
    <lineage>
        <taxon>Bacteria</taxon>
        <taxon>Pseudomonadati</taxon>
        <taxon>Bacteroidota</taxon>
        <taxon>Cytophagia</taxon>
        <taxon>Cytophagales</taxon>
        <taxon>Flectobacillaceae</taxon>
        <taxon>Flectobacillus</taxon>
    </lineage>
</organism>
<dbReference type="InterPro" id="IPR036737">
    <property type="entry name" value="OmpA-like_sf"/>
</dbReference>
<sequence>MVNTLFFRFALVVTLFIFTQEASSQTIKWANTVIEYSSEFVLPLRAKTATTTLKFSPITSEFESLAMKFDTAFSIKQVMVSELMPQGSIAQVWAIDALSKEHLLFEISEDASLIPGKDKLFNVILPKMTEYKVQAIRLVLRKSALKTSKQIEAIGISSSAQVVNQYVKVASDAPKKVIRENLGKTINSKNPEFAPVISSDGKTLYYTRNYISLFGKEKDQDIWYSTKNSDGTWSKAQNLGIPLNTDDNNAVFAVSSDGREVLLMNKYQKDGKLAPGISRSKRTPNGWSFPEEVKIDNFYNYSPNAEFAVSADGRVMVMSVQRMTTKGKRDLYVSFKKNNEEWTEPRHMGNTLNSSEHDVTPFIAADGKTLYFSTRGFSGFGDNDIFKSTRLDETWLNWSEPQNLGEGINTPNWDGFFTIPASGEYAYMCTYEGSSQKEDIFRLLLPEDKQPEPVWVLMGEILSTSDQKAVECEVEWYTNKNYKKKNSTHFNPSLGLFKIILPLHQQYEIVPVKKGYLTITDYFDLTNENEFKEIKKNFYLLPLEVGNKGILNSLTFSQGKAELPEAALRDLDRIAQAMKEIPTLEILFEGHTDNLGDFQLNLQLSEDRVKNAKKYLVSQGILADRIQTKGWGQTRPIASNATEERRKLNRRVEFTIIKK</sequence>
<keyword evidence="3" id="KW-0998">Cell outer membrane</keyword>
<accession>A0ABT6Y7A1</accession>
<dbReference type="PRINTS" id="PR01021">
    <property type="entry name" value="OMPADOMAIN"/>
</dbReference>
<reference evidence="6 7" key="1">
    <citation type="submission" date="2023-05" db="EMBL/GenBank/DDBJ databases">
        <title>Novel species of genus Flectobacillus isolated from stream in China.</title>
        <authorList>
            <person name="Lu H."/>
        </authorList>
    </citation>
    <scope>NUCLEOTIDE SEQUENCE [LARGE SCALE GENOMIC DNA]</scope>
    <source>
        <strain evidence="6 7">KCTC 42575</strain>
    </source>
</reference>
<dbReference type="SUPFAM" id="SSF89372">
    <property type="entry name" value="Fucose-specific lectin"/>
    <property type="match status" value="1"/>
</dbReference>
<dbReference type="PANTHER" id="PTHR30329:SF21">
    <property type="entry name" value="LIPOPROTEIN YIAD-RELATED"/>
    <property type="match status" value="1"/>
</dbReference>
<evidence type="ECO:0000256" key="2">
    <source>
        <dbReference type="ARBA" id="ARBA00023136"/>
    </source>
</evidence>
<dbReference type="CDD" id="cd07185">
    <property type="entry name" value="OmpA_C-like"/>
    <property type="match status" value="1"/>
</dbReference>
<dbReference type="Pfam" id="PF07676">
    <property type="entry name" value="PD40"/>
    <property type="match status" value="2"/>
</dbReference>
<evidence type="ECO:0000313" key="7">
    <source>
        <dbReference type="Proteomes" id="UP001236507"/>
    </source>
</evidence>
<evidence type="ECO:0000313" key="6">
    <source>
        <dbReference type="EMBL" id="MDI9859401.1"/>
    </source>
</evidence>